<evidence type="ECO:0000313" key="6">
    <source>
        <dbReference type="Proteomes" id="UP000007875"/>
    </source>
</evidence>
<dbReference type="FunCoup" id="H2Z762">
    <property type="interactions" value="38"/>
</dbReference>
<evidence type="ECO:0000259" key="4">
    <source>
        <dbReference type="Pfam" id="PF17169"/>
    </source>
</evidence>
<evidence type="ECO:0000313" key="5">
    <source>
        <dbReference type="Ensembl" id="ENSCSAVP00000013424.1"/>
    </source>
</evidence>
<feature type="region of interest" description="Disordered" evidence="2">
    <location>
        <begin position="243"/>
        <end position="264"/>
    </location>
</feature>
<reference evidence="6" key="1">
    <citation type="submission" date="2003-08" db="EMBL/GenBank/DDBJ databases">
        <authorList>
            <person name="Birren B."/>
            <person name="Nusbaum C."/>
            <person name="Abebe A."/>
            <person name="Abouelleil A."/>
            <person name="Adekoya E."/>
            <person name="Ait-zahra M."/>
            <person name="Allen N."/>
            <person name="Allen T."/>
            <person name="An P."/>
            <person name="Anderson M."/>
            <person name="Anderson S."/>
            <person name="Arachchi H."/>
            <person name="Armbruster J."/>
            <person name="Bachantsang P."/>
            <person name="Baldwin J."/>
            <person name="Barry A."/>
            <person name="Bayul T."/>
            <person name="Blitshsteyn B."/>
            <person name="Bloom T."/>
            <person name="Blye J."/>
            <person name="Boguslavskiy L."/>
            <person name="Borowsky M."/>
            <person name="Boukhgalter B."/>
            <person name="Brunache A."/>
            <person name="Butler J."/>
            <person name="Calixte N."/>
            <person name="Calvo S."/>
            <person name="Camarata J."/>
            <person name="Campo K."/>
            <person name="Chang J."/>
            <person name="Cheshatsang Y."/>
            <person name="Citroen M."/>
            <person name="Collymore A."/>
            <person name="Considine T."/>
            <person name="Cook A."/>
            <person name="Cooke P."/>
            <person name="Corum B."/>
            <person name="Cuomo C."/>
            <person name="David R."/>
            <person name="Dawoe T."/>
            <person name="Degray S."/>
            <person name="Dodge S."/>
            <person name="Dooley K."/>
            <person name="Dorje P."/>
            <person name="Dorjee K."/>
            <person name="Dorris L."/>
            <person name="Duffey N."/>
            <person name="Dupes A."/>
            <person name="Elkins T."/>
            <person name="Engels R."/>
            <person name="Erickson J."/>
            <person name="Farina A."/>
            <person name="Faro S."/>
            <person name="Ferreira P."/>
            <person name="Fischer H."/>
            <person name="Fitzgerald M."/>
            <person name="Foley K."/>
            <person name="Gage D."/>
            <person name="Galagan J."/>
            <person name="Gearin G."/>
            <person name="Gnerre S."/>
            <person name="Gnirke A."/>
            <person name="Goyette A."/>
            <person name="Graham J."/>
            <person name="Grandbois E."/>
            <person name="Gyaltsen K."/>
            <person name="Hafez N."/>
            <person name="Hagopian D."/>
            <person name="Hagos B."/>
            <person name="Hall J."/>
            <person name="Hatcher B."/>
            <person name="Heller A."/>
            <person name="Higgins H."/>
            <person name="Honan T."/>
            <person name="Horn A."/>
            <person name="Houde N."/>
            <person name="Hughes L."/>
            <person name="Hulme W."/>
            <person name="Husby E."/>
            <person name="Iliev I."/>
            <person name="Jaffe D."/>
            <person name="Jones C."/>
            <person name="Kamal M."/>
            <person name="Kamat A."/>
            <person name="Kamvysselis M."/>
            <person name="Karlsson E."/>
            <person name="Kells C."/>
            <person name="Kieu A."/>
            <person name="Kisner P."/>
            <person name="Kodira C."/>
            <person name="Kulbokas E."/>
            <person name="Labutti K."/>
            <person name="Lama D."/>
            <person name="Landers T."/>
            <person name="Leger J."/>
            <person name="Levine S."/>
            <person name="Lewis D."/>
            <person name="Lewis T."/>
            <person name="Lindblad-toh K."/>
            <person name="Liu X."/>
            <person name="Lokyitsang T."/>
            <person name="Lokyitsang Y."/>
            <person name="Lucien O."/>
            <person name="Lui A."/>
            <person name="Ma L.J."/>
            <person name="Mabbitt R."/>
            <person name="Macdonald J."/>
            <person name="Maclean C."/>
            <person name="Major J."/>
            <person name="Manning J."/>
            <person name="Marabella R."/>
            <person name="Maru K."/>
            <person name="Matthews C."/>
            <person name="Mauceli E."/>
            <person name="Mccarthy M."/>
            <person name="Mcdonough S."/>
            <person name="Mcghee T."/>
            <person name="Meldrim J."/>
            <person name="Meneus L."/>
            <person name="Mesirov J."/>
            <person name="Mihalev A."/>
            <person name="Mihova T."/>
            <person name="Mikkelsen T."/>
            <person name="Mlenga V."/>
            <person name="Moru K."/>
            <person name="Mozes J."/>
            <person name="Mulrain L."/>
            <person name="Munson G."/>
            <person name="Naylor J."/>
            <person name="Newes C."/>
            <person name="Nguyen C."/>
            <person name="Nguyen N."/>
            <person name="Nguyen T."/>
            <person name="Nicol R."/>
            <person name="Nielsen C."/>
            <person name="Nizzari M."/>
            <person name="Norbu C."/>
            <person name="Norbu N."/>
            <person name="O'donnell P."/>
            <person name="Okoawo O."/>
            <person name="O'leary S."/>
            <person name="Omotosho B."/>
            <person name="O'neill K."/>
            <person name="Osman S."/>
            <person name="Parker S."/>
            <person name="Perrin D."/>
            <person name="Phunkhang P."/>
            <person name="Piqani B."/>
            <person name="Purcell S."/>
            <person name="Rachupka T."/>
            <person name="Ramasamy U."/>
            <person name="Rameau R."/>
            <person name="Ray V."/>
            <person name="Raymond C."/>
            <person name="Retta R."/>
            <person name="Richardson S."/>
            <person name="Rise C."/>
            <person name="Rodriguez J."/>
            <person name="Rogers J."/>
            <person name="Rogov P."/>
            <person name="Rutman M."/>
            <person name="Schupbach R."/>
            <person name="Seaman C."/>
            <person name="Settipalli S."/>
            <person name="Sharpe T."/>
            <person name="Sheridan J."/>
            <person name="Sherpa N."/>
            <person name="Shi J."/>
            <person name="Smirnov S."/>
            <person name="Smith C."/>
            <person name="Sougnez C."/>
            <person name="Spencer B."/>
            <person name="Stalker J."/>
            <person name="Stange-thomann N."/>
            <person name="Stavropoulos S."/>
            <person name="Stetson K."/>
            <person name="Stone C."/>
            <person name="Stone S."/>
            <person name="Stubbs M."/>
            <person name="Talamas J."/>
            <person name="Tchuinga P."/>
            <person name="Tenzing P."/>
            <person name="Tesfaye S."/>
            <person name="Theodore J."/>
            <person name="Thoulutsang Y."/>
            <person name="Topham K."/>
            <person name="Towey S."/>
            <person name="Tsamla T."/>
            <person name="Tsomo N."/>
            <person name="Vallee D."/>
            <person name="Vassiliev H."/>
            <person name="Venkataraman V."/>
            <person name="Vinson J."/>
            <person name="Vo A."/>
            <person name="Wade C."/>
            <person name="Wang S."/>
            <person name="Wangchuk T."/>
            <person name="Wangdi T."/>
            <person name="Whittaker C."/>
            <person name="Wilkinson J."/>
            <person name="Wu Y."/>
            <person name="Wyman D."/>
            <person name="Yadav S."/>
            <person name="Yang S."/>
            <person name="Yang X."/>
            <person name="Yeager S."/>
            <person name="Yee E."/>
            <person name="Young G."/>
            <person name="Zainoun J."/>
            <person name="Zembeck L."/>
            <person name="Zimmer A."/>
            <person name="Zody M."/>
            <person name="Lander E."/>
        </authorList>
    </citation>
    <scope>NUCLEOTIDE SEQUENCE [LARGE SCALE GENOMIC DNA]</scope>
</reference>
<dbReference type="OMA" id="IQASHKP"/>
<dbReference type="HOGENOM" id="CLU_1038105_0_0_1"/>
<dbReference type="PANTHER" id="PTHR14964">
    <property type="entry name" value="NUCLEAR RECEPTOR BINDING FACTOR 2"/>
    <property type="match status" value="1"/>
</dbReference>
<dbReference type="InterPro" id="IPR015056">
    <property type="entry name" value="NRBF2_C"/>
</dbReference>
<dbReference type="PANTHER" id="PTHR14964:SF2">
    <property type="entry name" value="NUCLEAR RECEPTOR-BINDING FACTOR 2"/>
    <property type="match status" value="1"/>
</dbReference>
<organism evidence="5 6">
    <name type="scientific">Ciona savignyi</name>
    <name type="common">Pacific transparent sea squirt</name>
    <dbReference type="NCBI Taxonomy" id="51511"/>
    <lineage>
        <taxon>Eukaryota</taxon>
        <taxon>Metazoa</taxon>
        <taxon>Chordata</taxon>
        <taxon>Tunicata</taxon>
        <taxon>Ascidiacea</taxon>
        <taxon>Phlebobranchia</taxon>
        <taxon>Cionidae</taxon>
        <taxon>Ciona</taxon>
    </lineage>
</organism>
<name>H2Z762_CIOSA</name>
<feature type="domain" description="Nuclear receptor-binding factor 2 MIT" evidence="4">
    <location>
        <begin position="7"/>
        <end position="77"/>
    </location>
</feature>
<dbReference type="InterPro" id="IPR033393">
    <property type="entry name" value="NRBF2_MIT"/>
</dbReference>
<dbReference type="STRING" id="51511.ENSCSAVP00000013424"/>
<dbReference type="InterPro" id="IPR039679">
    <property type="entry name" value="NRBF2"/>
</dbReference>
<dbReference type="Proteomes" id="UP000007875">
    <property type="component" value="Unassembled WGS sequence"/>
</dbReference>
<dbReference type="SUPFAM" id="SSF140361">
    <property type="entry name" value="MIT domain-like"/>
    <property type="match status" value="1"/>
</dbReference>
<protein>
    <recommendedName>
        <fullName evidence="7">Nuclear receptor-binding factor 2 MIT domain-containing protein</fullName>
    </recommendedName>
</protein>
<keyword evidence="1" id="KW-0175">Coiled coil</keyword>
<evidence type="ECO:0008006" key="7">
    <source>
        <dbReference type="Google" id="ProtNLM"/>
    </source>
</evidence>
<accession>H2Z762</accession>
<dbReference type="AlphaFoldDB" id="H2Z762"/>
<proteinExistence type="predicted"/>
<keyword evidence="6" id="KW-1185">Reference proteome</keyword>
<dbReference type="Pfam" id="PF17169">
    <property type="entry name" value="NRBF2_MIT"/>
    <property type="match status" value="1"/>
</dbReference>
<feature type="compositionally biased region" description="Basic and acidic residues" evidence="2">
    <location>
        <begin position="253"/>
        <end position="264"/>
    </location>
</feature>
<evidence type="ECO:0000256" key="1">
    <source>
        <dbReference type="SAM" id="Coils"/>
    </source>
</evidence>
<dbReference type="Ensembl" id="ENSCSAVT00000013577.1">
    <property type="protein sequence ID" value="ENSCSAVP00000013424.1"/>
    <property type="gene ID" value="ENSCSAVG00000007871.1"/>
</dbReference>
<reference evidence="5" key="3">
    <citation type="submission" date="2025-09" db="UniProtKB">
        <authorList>
            <consortium name="Ensembl"/>
        </authorList>
    </citation>
    <scope>IDENTIFICATION</scope>
</reference>
<sequence length="264" mass="30888">MNVLRKAPLNQAHFHERKAERCLAEGKWDEAIAFYNTASNFIAQAMQRISSRPSLQALQLQHDFYSRQSRVIEIKRKESDLKPKFEEETETEMESTDIDYISEDTSIPTMKELQDPYSHVSTISEREPDSLLQFLNGEMETRGLNQCKRPKNNKEVIEEQQMQIKDLRKLLQTFMEKHEILQRENQSLSERNEALENQVANLQLRLEETDDDTIDNLDTQHEQDFFSFGDPSIAFQIKNAMSENDDFFSDPPPIDRLEAIPEES</sequence>
<dbReference type="GO" id="GO:0006914">
    <property type="term" value="P:autophagy"/>
    <property type="evidence" value="ECO:0007669"/>
    <property type="project" value="InterPro"/>
</dbReference>
<dbReference type="InParanoid" id="H2Z762"/>
<reference evidence="5" key="2">
    <citation type="submission" date="2025-08" db="UniProtKB">
        <authorList>
            <consortium name="Ensembl"/>
        </authorList>
    </citation>
    <scope>IDENTIFICATION</scope>
</reference>
<feature type="coiled-coil region" evidence="1">
    <location>
        <begin position="157"/>
        <end position="212"/>
    </location>
</feature>
<evidence type="ECO:0000259" key="3">
    <source>
        <dbReference type="Pfam" id="PF08961"/>
    </source>
</evidence>
<evidence type="ECO:0000256" key="2">
    <source>
        <dbReference type="SAM" id="MobiDB-lite"/>
    </source>
</evidence>
<dbReference type="eggNOG" id="ENOG502RNDC">
    <property type="taxonomic scope" value="Eukaryota"/>
</dbReference>
<dbReference type="Pfam" id="PF08961">
    <property type="entry name" value="NRBF2"/>
    <property type="match status" value="1"/>
</dbReference>
<feature type="domain" description="Nuclear receptor-binding factor 2 C-terminal" evidence="3">
    <location>
        <begin position="118"/>
        <end position="198"/>
    </location>
</feature>
<dbReference type="GeneTree" id="ENSGT00390000000984"/>
<dbReference type="Gene3D" id="1.20.58.80">
    <property type="entry name" value="Phosphotransferase system, lactose/cellobiose-type IIA subunit"/>
    <property type="match status" value="1"/>
</dbReference>